<evidence type="ECO:0008006" key="8">
    <source>
        <dbReference type="Google" id="ProtNLM"/>
    </source>
</evidence>
<keyword evidence="3" id="KW-0472">Membrane</keyword>
<dbReference type="eggNOG" id="COG1316">
    <property type="taxonomic scope" value="Bacteria"/>
</dbReference>
<dbReference type="EMBL" id="CP003219">
    <property type="protein sequence ID" value="AEW94403.1"/>
    <property type="molecule type" value="Genomic_DNA"/>
</dbReference>
<evidence type="ECO:0000313" key="6">
    <source>
        <dbReference type="EMBL" id="AEW94403.1"/>
    </source>
</evidence>
<name>F8JVC5_STREN</name>
<dbReference type="Pfam" id="PF03816">
    <property type="entry name" value="LytR_cpsA_psr"/>
    <property type="match status" value="1"/>
</dbReference>
<dbReference type="Gene3D" id="3.40.630.190">
    <property type="entry name" value="LCP protein"/>
    <property type="match status" value="1"/>
</dbReference>
<feature type="compositionally biased region" description="Low complexity" evidence="2">
    <location>
        <begin position="383"/>
        <end position="419"/>
    </location>
</feature>
<keyword evidence="7" id="KW-1185">Reference proteome</keyword>
<feature type="domain" description="Cell envelope-related transcriptional attenuator" evidence="4">
    <location>
        <begin position="128"/>
        <end position="289"/>
    </location>
</feature>
<feature type="compositionally biased region" description="Low complexity" evidence="2">
    <location>
        <begin position="10"/>
        <end position="21"/>
    </location>
</feature>
<dbReference type="Proteomes" id="UP000007842">
    <property type="component" value="Chromosome"/>
</dbReference>
<evidence type="ECO:0000259" key="5">
    <source>
        <dbReference type="Pfam" id="PF13399"/>
    </source>
</evidence>
<sequence>MSSTADRAEPAAASAEAASPSRRSRGGAPPAPSGGRRRRGRILRRLAALVAAALLATAAAGWLYYQHLNHNLRKGQRSSSSHVSVPRPKPNAAGQTPVNILLIGSDGRDSADDLALGGSRENAGGPARADVEMLLHLSADRKHAALVSVPRDTRTTIPECTDPATGHRYPPVNTIINESLARGGPGCTLATWEKLTGVWIDHWVLVDFAGVVRMADAIGGVEVCVKQNLWDRPTPAIPHGGSGLKLTAGTHTVQGEQALQWLRTRDSFGSDLGRAEAQHMYLASMLRSLRSQDVFGDAGRLMDLADAATRSLRVSEEIGSVKDLYDLATQFQDIPSDQVTMVTMPNITDPQDDDHLLPDPVDAPKVWSMLRNDVPFDGAGKQTAGTGASASPSAGTSPSAPTVTPTATASATGAAAPDPGTVAVTVVNGTADGDGGQVVPGRAGDVAHALAGHGFTRAAASEETASQQGSGVTYPAGGGGRARADALAVARALGLPAGAVRAAKGSDPVTVTVGADWPEGTDYRSTLPQAVPTSADVLHGDDRHACMDVYKPYRW</sequence>
<organism evidence="6 7">
    <name type="scientific">Streptantibioticus cattleyicolor (strain ATCC 35852 / DSM 46488 / JCM 4925 / NBRC 14057 / NRRL 8057)</name>
    <name type="common">Streptomyces cattleya</name>
    <dbReference type="NCBI Taxonomy" id="1003195"/>
    <lineage>
        <taxon>Bacteria</taxon>
        <taxon>Bacillati</taxon>
        <taxon>Actinomycetota</taxon>
        <taxon>Actinomycetes</taxon>
        <taxon>Kitasatosporales</taxon>
        <taxon>Streptomycetaceae</taxon>
        <taxon>Streptantibioticus</taxon>
    </lineage>
</organism>
<evidence type="ECO:0000256" key="3">
    <source>
        <dbReference type="SAM" id="Phobius"/>
    </source>
</evidence>
<dbReference type="InterPro" id="IPR004474">
    <property type="entry name" value="LytR_CpsA_psr"/>
</dbReference>
<dbReference type="AlphaFoldDB" id="F8JVC5"/>
<accession>G8WWJ6</accession>
<dbReference type="PANTHER" id="PTHR33392">
    <property type="entry name" value="POLYISOPRENYL-TEICHOIC ACID--PEPTIDOGLYCAN TEICHOIC ACID TRANSFERASE TAGU"/>
    <property type="match status" value="1"/>
</dbReference>
<keyword evidence="3" id="KW-1133">Transmembrane helix</keyword>
<reference evidence="7" key="1">
    <citation type="submission" date="2011-12" db="EMBL/GenBank/DDBJ databases">
        <title>Complete genome sequence of Streptomyces cattleya strain DSM 46488.</title>
        <authorList>
            <person name="Ou H.-Y."/>
            <person name="Li P."/>
            <person name="Zhao C."/>
            <person name="O'Hagan D."/>
            <person name="Deng Z."/>
        </authorList>
    </citation>
    <scope>NUCLEOTIDE SEQUENCE [LARGE SCALE GENOMIC DNA]</scope>
    <source>
        <strain evidence="7">ATCC 35852 / DSM 46488 / JCM 4925 / NBRC 14057 / NRRL 8057</strain>
    </source>
</reference>
<dbReference type="RefSeq" id="WP_014142798.1">
    <property type="nucleotide sequence ID" value="NC_016111.1"/>
</dbReference>
<accession>F8JVC5</accession>
<evidence type="ECO:0000259" key="4">
    <source>
        <dbReference type="Pfam" id="PF03816"/>
    </source>
</evidence>
<comment type="similarity">
    <text evidence="1">Belongs to the LytR/CpsA/Psr (LCP) family.</text>
</comment>
<dbReference type="STRING" id="1003195.SCATT_20320"/>
<dbReference type="InterPro" id="IPR050922">
    <property type="entry name" value="LytR/CpsA/Psr_CW_biosynth"/>
</dbReference>
<feature type="region of interest" description="Disordered" evidence="2">
    <location>
        <begin position="75"/>
        <end position="96"/>
    </location>
</feature>
<dbReference type="KEGG" id="sct:SCAT_2051"/>
<evidence type="ECO:0000256" key="1">
    <source>
        <dbReference type="ARBA" id="ARBA00006068"/>
    </source>
</evidence>
<dbReference type="InterPro" id="IPR027381">
    <property type="entry name" value="LytR/CpsA/Psr_C"/>
</dbReference>
<feature type="region of interest" description="Disordered" evidence="2">
    <location>
        <begin position="1"/>
        <end position="39"/>
    </location>
</feature>
<feature type="compositionally biased region" description="Low complexity" evidence="2">
    <location>
        <begin position="77"/>
        <end position="86"/>
    </location>
</feature>
<dbReference type="Pfam" id="PF13399">
    <property type="entry name" value="LytR_C"/>
    <property type="match status" value="1"/>
</dbReference>
<dbReference type="PANTHER" id="PTHR33392:SF6">
    <property type="entry name" value="POLYISOPRENYL-TEICHOIC ACID--PEPTIDOGLYCAN TEICHOIC ACID TRANSFERASE TAGU"/>
    <property type="match status" value="1"/>
</dbReference>
<gene>
    <name evidence="6" type="ordered locus">SCATT_20320</name>
</gene>
<dbReference type="OrthoDB" id="9782542at2"/>
<dbReference type="PATRIC" id="fig|1003195.11.peg.3568"/>
<dbReference type="NCBIfam" id="TIGR00350">
    <property type="entry name" value="lytR_cpsA_psr"/>
    <property type="match status" value="1"/>
</dbReference>
<feature type="region of interest" description="Disordered" evidence="2">
    <location>
        <begin position="377"/>
        <end position="419"/>
    </location>
</feature>
<evidence type="ECO:0000313" key="7">
    <source>
        <dbReference type="Proteomes" id="UP000007842"/>
    </source>
</evidence>
<proteinExistence type="inferred from homology"/>
<feature type="transmembrane region" description="Helical" evidence="3">
    <location>
        <begin position="46"/>
        <end position="65"/>
    </location>
</feature>
<dbReference type="KEGG" id="scy:SCATT_20320"/>
<feature type="domain" description="LytR/CpsA/Psr regulator C-terminal" evidence="5">
    <location>
        <begin position="421"/>
        <end position="517"/>
    </location>
</feature>
<dbReference type="HOGENOM" id="CLU_016455_0_0_11"/>
<evidence type="ECO:0000256" key="2">
    <source>
        <dbReference type="SAM" id="MobiDB-lite"/>
    </source>
</evidence>
<protein>
    <recommendedName>
        <fullName evidence="8">Transcriptional regulator</fullName>
    </recommendedName>
</protein>
<keyword evidence="3" id="KW-0812">Transmembrane</keyword>